<dbReference type="InterPro" id="IPR052529">
    <property type="entry name" value="Bact_Transport_Assoc"/>
</dbReference>
<name>A0ABT9H3R4_9GAMM</name>
<dbReference type="InterPro" id="IPR007349">
    <property type="entry name" value="DUF418"/>
</dbReference>
<reference evidence="3 4" key="1">
    <citation type="submission" date="2023-08" db="EMBL/GenBank/DDBJ databases">
        <authorList>
            <person name="Joshi A."/>
            <person name="Thite S."/>
        </authorList>
    </citation>
    <scope>NUCLEOTIDE SEQUENCE [LARGE SCALE GENOMIC DNA]</scope>
    <source>
        <strain evidence="3 4">AC40</strain>
    </source>
</reference>
<keyword evidence="1" id="KW-1133">Transmembrane helix</keyword>
<dbReference type="PANTHER" id="PTHR30590:SF2">
    <property type="entry name" value="INNER MEMBRANE PROTEIN"/>
    <property type="match status" value="1"/>
</dbReference>
<keyword evidence="1" id="KW-0472">Membrane</keyword>
<dbReference type="RefSeq" id="WP_305894794.1">
    <property type="nucleotide sequence ID" value="NZ_JAUZVZ010000027.1"/>
</dbReference>
<keyword evidence="1" id="KW-0812">Transmembrane</keyword>
<feature type="domain" description="DUF418" evidence="2">
    <location>
        <begin position="248"/>
        <end position="410"/>
    </location>
</feature>
<feature type="transmembrane region" description="Helical" evidence="1">
    <location>
        <begin position="102"/>
        <end position="121"/>
    </location>
</feature>
<dbReference type="PANTHER" id="PTHR30590">
    <property type="entry name" value="INNER MEMBRANE PROTEIN"/>
    <property type="match status" value="1"/>
</dbReference>
<feature type="transmembrane region" description="Helical" evidence="1">
    <location>
        <begin position="151"/>
        <end position="171"/>
    </location>
</feature>
<feature type="transmembrane region" description="Helical" evidence="1">
    <location>
        <begin position="23"/>
        <end position="41"/>
    </location>
</feature>
<evidence type="ECO:0000313" key="4">
    <source>
        <dbReference type="Proteomes" id="UP001231616"/>
    </source>
</evidence>
<accession>A0ABT9H3R4</accession>
<dbReference type="Pfam" id="PF04235">
    <property type="entry name" value="DUF418"/>
    <property type="match status" value="1"/>
</dbReference>
<dbReference type="EMBL" id="JAUZVZ010000027">
    <property type="protein sequence ID" value="MDP4537535.1"/>
    <property type="molecule type" value="Genomic_DNA"/>
</dbReference>
<feature type="transmembrane region" description="Helical" evidence="1">
    <location>
        <begin position="370"/>
        <end position="391"/>
    </location>
</feature>
<gene>
    <name evidence="3" type="ORF">Q3O60_15205</name>
</gene>
<sequence length="416" mass="46912">MTTSTTALPSPVPPAERMVILDIIRGFALLGILLMNIEYFQRPLQALMLGFNSEQSGLDYAVAWLSFTFVQGKFYTLFSLLFGLGFIVFIDRAQQKDSAAQALFRRRLLVLLLFGVVHLLFIWGGDILHLYALVGFLLLFFINASVKRLMVWSVVLLLIPILLIWLGSLAVEAAMQVPEEAAKLQASFAADKEKLLQDIARGDVLYASGRYWQVVQWRMYEFQALYISPALLVFVPTILGTFLLGAALGRAGVFSNLEQHQPFFWRLMWLGYAIGLPLALIYGIYGTEVEVISPSIRNAALMTCSTLANIALCLAYMATLVNLYLHKVRFIGVLAPAGRMALSNYLLHSIVFTLLFYGYGLGLYGEFGRAVTTLMALTLYGFQLWFSQYWLQRYQLGPVEWLWRSLTYGKRPALKI</sequence>
<comment type="caution">
    <text evidence="3">The sequence shown here is derived from an EMBL/GenBank/DDBJ whole genome shotgun (WGS) entry which is preliminary data.</text>
</comment>
<feature type="transmembrane region" description="Helical" evidence="1">
    <location>
        <begin position="345"/>
        <end position="364"/>
    </location>
</feature>
<feature type="transmembrane region" description="Helical" evidence="1">
    <location>
        <begin position="61"/>
        <end position="90"/>
    </location>
</feature>
<protein>
    <submittedName>
        <fullName evidence="3">DUF418 domain-containing protein</fullName>
    </submittedName>
</protein>
<feature type="transmembrane region" description="Helical" evidence="1">
    <location>
        <begin position="263"/>
        <end position="285"/>
    </location>
</feature>
<organism evidence="3 4">
    <name type="scientific">Alkalimonas collagenimarina</name>
    <dbReference type="NCBI Taxonomy" id="400390"/>
    <lineage>
        <taxon>Bacteria</taxon>
        <taxon>Pseudomonadati</taxon>
        <taxon>Pseudomonadota</taxon>
        <taxon>Gammaproteobacteria</taxon>
        <taxon>Alkalimonas</taxon>
    </lineage>
</organism>
<dbReference type="Proteomes" id="UP001231616">
    <property type="component" value="Unassembled WGS sequence"/>
</dbReference>
<evidence type="ECO:0000259" key="2">
    <source>
        <dbReference type="Pfam" id="PF04235"/>
    </source>
</evidence>
<evidence type="ECO:0000256" key="1">
    <source>
        <dbReference type="SAM" id="Phobius"/>
    </source>
</evidence>
<keyword evidence="4" id="KW-1185">Reference proteome</keyword>
<proteinExistence type="predicted"/>
<feature type="transmembrane region" description="Helical" evidence="1">
    <location>
        <begin position="305"/>
        <end position="325"/>
    </location>
</feature>
<feature type="transmembrane region" description="Helical" evidence="1">
    <location>
        <begin position="127"/>
        <end position="144"/>
    </location>
</feature>
<evidence type="ECO:0000313" key="3">
    <source>
        <dbReference type="EMBL" id="MDP4537535.1"/>
    </source>
</evidence>
<feature type="transmembrane region" description="Helical" evidence="1">
    <location>
        <begin position="226"/>
        <end position="251"/>
    </location>
</feature>